<sequence length="598" mass="67095">MIRFIKSKLITECMVEVLKYDIVILGSGLAGLRAAFEAARVSNGKLRIAVISKVQAMRSHSVSAEGGASAVLYPKDNGDNIDLHAYDTVKGSDFLADQDAVEVLVREAPKEIIFMDHLGVPWSRDAQGRILQRPFGGMTIPRTTFAQDKSGFFLLSTLYDNTLRFKNVEMFHEHFATSMIMQNGVFKGFTVIDLKTGEFKVFLAKVGIIATGGNGRVYGFTTMAHSSTGDGYSLAYRAGIPLKDFEFPQFHPTALVPNGILITEGARGEGGYLINKEGERFMKRYAPSRMELAPRDIVSRAIVTECMEGRGFIDEETGLCYVLLDLRHLGEERIESRLPMIREIAMKTLGIDPVNEPIPVRPAMHYMMGGIHADINGQVMLDETTTRVPNLWTAGEAASISVHGANRLGSNSLSECLVWGRITGALAAQYALNASEPEFDGSIKDLASREESRIFDKLIHKEVGGENPYEIKAEMNSTMDNNVYVFRDKSTLEEAYTSIKRLRERFTKVRLEDDGRIYNQNLKDILELDFLLEQAELITIAALNRTESRGAHYRLDYPKRDDANWLKHTLLFYTAGDKPRISYSPVKITRWKPEERKY</sequence>
<dbReference type="InterPro" id="IPR014006">
    <property type="entry name" value="Succ_Dhase_FrdA_Gneg"/>
</dbReference>
<dbReference type="PROSITE" id="PS00504">
    <property type="entry name" value="FRD_SDH_FAD_BINDING"/>
    <property type="match status" value="1"/>
</dbReference>
<keyword evidence="10 17" id="KW-0274">FAD</keyword>
<dbReference type="STRING" id="397948.Cmaq_1869"/>
<comment type="catalytic activity">
    <reaction evidence="15">
        <text>a menaquinone + succinate = a menaquinol + fumarate</text>
        <dbReference type="Rhea" id="RHEA:27834"/>
        <dbReference type="Rhea" id="RHEA-COMP:9537"/>
        <dbReference type="Rhea" id="RHEA-COMP:9539"/>
        <dbReference type="ChEBI" id="CHEBI:16374"/>
        <dbReference type="ChEBI" id="CHEBI:18151"/>
        <dbReference type="ChEBI" id="CHEBI:29806"/>
        <dbReference type="ChEBI" id="CHEBI:30031"/>
        <dbReference type="EC" id="1.3.5.1"/>
    </reaction>
</comment>
<comment type="subcellular location">
    <subcellularLocation>
        <location evidence="2">Cell membrane</location>
        <topology evidence="2">Peripheral membrane protein</topology>
        <orientation evidence="2">Cytoplasmic side</orientation>
    </subcellularLocation>
</comment>
<dbReference type="AlphaFoldDB" id="A8MBF3"/>
<dbReference type="FunFam" id="4.10.80.40:FF:000003">
    <property type="entry name" value="Fumarate reductase flavoprotein subunit"/>
    <property type="match status" value="1"/>
</dbReference>
<feature type="binding site" evidence="17">
    <location>
        <begin position="26"/>
        <end position="31"/>
    </location>
    <ligand>
        <name>FAD</name>
        <dbReference type="ChEBI" id="CHEBI:57692"/>
    </ligand>
</feature>
<keyword evidence="8 17" id="KW-0285">Flavoprotein</keyword>
<evidence type="ECO:0000259" key="19">
    <source>
        <dbReference type="Pfam" id="PF02910"/>
    </source>
</evidence>
<evidence type="ECO:0000256" key="1">
    <source>
        <dbReference type="ARBA" id="ARBA00001974"/>
    </source>
</evidence>
<proteinExistence type="inferred from homology"/>
<keyword evidence="13" id="KW-0472">Membrane</keyword>
<dbReference type="NCBIfam" id="NF004724">
    <property type="entry name" value="PRK06069.1"/>
    <property type="match status" value="1"/>
</dbReference>
<evidence type="ECO:0000256" key="8">
    <source>
        <dbReference type="ARBA" id="ARBA00022630"/>
    </source>
</evidence>
<dbReference type="InterPro" id="IPR030664">
    <property type="entry name" value="SdhA/FrdA/AprA"/>
</dbReference>
<dbReference type="eggNOG" id="arCOG00571">
    <property type="taxonomic scope" value="Archaea"/>
</dbReference>
<dbReference type="HOGENOM" id="CLU_014312_6_2_2"/>
<dbReference type="PANTHER" id="PTHR11632">
    <property type="entry name" value="SUCCINATE DEHYDROGENASE 2 FLAVOPROTEIN SUBUNIT"/>
    <property type="match status" value="1"/>
</dbReference>
<dbReference type="InterPro" id="IPR015939">
    <property type="entry name" value="Fum_Rdtase/Succ_DH_flav-like_C"/>
</dbReference>
<evidence type="ECO:0000256" key="13">
    <source>
        <dbReference type="ARBA" id="ARBA00023136"/>
    </source>
</evidence>
<feature type="domain" description="FAD-dependent oxidoreductase 2 FAD-binding" evidence="18">
    <location>
        <begin position="21"/>
        <end position="413"/>
    </location>
</feature>
<evidence type="ECO:0000256" key="3">
    <source>
        <dbReference type="ARBA" id="ARBA00008040"/>
    </source>
</evidence>
<dbReference type="PANTHER" id="PTHR11632:SF51">
    <property type="entry name" value="SUCCINATE DEHYDROGENASE [UBIQUINONE] FLAVOPROTEIN SUBUNIT, MITOCHONDRIAL"/>
    <property type="match status" value="1"/>
</dbReference>
<evidence type="ECO:0000256" key="2">
    <source>
        <dbReference type="ARBA" id="ARBA00004413"/>
    </source>
</evidence>
<reference evidence="20 21" key="1">
    <citation type="submission" date="2007-10" db="EMBL/GenBank/DDBJ databases">
        <title>Complete sequence of Caldivirga maquilingensis IC-167.</title>
        <authorList>
            <consortium name="US DOE Joint Genome Institute"/>
            <person name="Copeland A."/>
            <person name="Lucas S."/>
            <person name="Lapidus A."/>
            <person name="Barry K."/>
            <person name="Glavina del Rio T."/>
            <person name="Dalin E."/>
            <person name="Tice H."/>
            <person name="Pitluck S."/>
            <person name="Saunders E."/>
            <person name="Brettin T."/>
            <person name="Bruce D."/>
            <person name="Detter J.C."/>
            <person name="Han C."/>
            <person name="Schmutz J."/>
            <person name="Larimer F."/>
            <person name="Land M."/>
            <person name="Hauser L."/>
            <person name="Kyrpides N."/>
            <person name="Ivanova N."/>
            <person name="Biddle J.F."/>
            <person name="Zhang Z."/>
            <person name="Fitz-Gibbon S.T."/>
            <person name="Lowe T.M."/>
            <person name="Saltikov C."/>
            <person name="House C.H."/>
            <person name="Richardson P."/>
        </authorList>
    </citation>
    <scope>NUCLEOTIDE SEQUENCE [LARGE SCALE GENOMIC DNA]</scope>
    <source>
        <strain evidence="21">ATCC 700844 / DSM 13496 / JCM 10307 / IC-167</strain>
    </source>
</reference>
<dbReference type="Pfam" id="PF02910">
    <property type="entry name" value="Succ_DH_flav_C"/>
    <property type="match status" value="1"/>
</dbReference>
<dbReference type="Gene3D" id="3.90.700.10">
    <property type="entry name" value="Succinate dehydrogenase/fumarate reductase flavoprotein, catalytic domain"/>
    <property type="match status" value="1"/>
</dbReference>
<evidence type="ECO:0000256" key="11">
    <source>
        <dbReference type="ARBA" id="ARBA00022982"/>
    </source>
</evidence>
<dbReference type="PIRSF" id="PIRSF000171">
    <property type="entry name" value="SDHA_APRA_LASPO"/>
    <property type="match status" value="1"/>
</dbReference>
<organism evidence="20 21">
    <name type="scientific">Caldivirga maquilingensis (strain ATCC 700844 / DSM 13496 / JCM 10307 / IC-167)</name>
    <dbReference type="NCBI Taxonomy" id="397948"/>
    <lineage>
        <taxon>Archaea</taxon>
        <taxon>Thermoproteota</taxon>
        <taxon>Thermoprotei</taxon>
        <taxon>Thermoproteales</taxon>
        <taxon>Thermoproteaceae</taxon>
        <taxon>Caldivirga</taxon>
    </lineage>
</organism>
<dbReference type="EC" id="1.3.5.1" evidence="4"/>
<protein>
    <recommendedName>
        <fullName evidence="5">Fumarate reductase flavoprotein subunit</fullName>
        <ecNumber evidence="4">1.3.5.1</ecNumber>
    </recommendedName>
    <alternativeName>
        <fullName evidence="14">Quinol-fumarate reductase flavoprotein subunit</fullName>
    </alternativeName>
</protein>
<feature type="binding site" evidence="17">
    <location>
        <position position="230"/>
    </location>
    <ligand>
        <name>FAD</name>
        <dbReference type="ChEBI" id="CHEBI:57692"/>
    </ligand>
</feature>
<feature type="binding site" evidence="17">
    <location>
        <begin position="52"/>
        <end position="67"/>
    </location>
    <ligand>
        <name>FAD</name>
        <dbReference type="ChEBI" id="CHEBI:57692"/>
    </ligand>
</feature>
<dbReference type="InterPro" id="IPR036188">
    <property type="entry name" value="FAD/NAD-bd_sf"/>
</dbReference>
<comment type="similarity">
    <text evidence="3">Belongs to the FAD-dependent oxidoreductase 2 family. FRD/SDH subfamily.</text>
</comment>
<dbReference type="Gene3D" id="4.10.80.40">
    <property type="entry name" value="succinate dehydrogenase protein domain"/>
    <property type="match status" value="1"/>
</dbReference>
<evidence type="ECO:0000256" key="6">
    <source>
        <dbReference type="ARBA" id="ARBA00022448"/>
    </source>
</evidence>
<evidence type="ECO:0000256" key="14">
    <source>
        <dbReference type="ARBA" id="ARBA00030461"/>
    </source>
</evidence>
<accession>A8MBF3</accession>
<dbReference type="NCBIfam" id="TIGR01812">
    <property type="entry name" value="sdhA_frdA_Gneg"/>
    <property type="match status" value="1"/>
</dbReference>
<dbReference type="InterPro" id="IPR003953">
    <property type="entry name" value="FAD-dep_OxRdtase_2_FAD-bd"/>
</dbReference>
<dbReference type="SUPFAM" id="SSF56425">
    <property type="entry name" value="Succinate dehydrogenase/fumarate reductase flavoprotein, catalytic domain"/>
    <property type="match status" value="1"/>
</dbReference>
<evidence type="ECO:0000256" key="4">
    <source>
        <dbReference type="ARBA" id="ARBA00012792"/>
    </source>
</evidence>
<keyword evidence="21" id="KW-1185">Reference proteome</keyword>
<evidence type="ECO:0000256" key="7">
    <source>
        <dbReference type="ARBA" id="ARBA00022475"/>
    </source>
</evidence>
<dbReference type="Gene3D" id="3.50.50.60">
    <property type="entry name" value="FAD/NAD(P)-binding domain"/>
    <property type="match status" value="1"/>
</dbReference>
<dbReference type="GO" id="GO:0050660">
    <property type="term" value="F:flavin adenine dinucleotide binding"/>
    <property type="evidence" value="ECO:0007669"/>
    <property type="project" value="InterPro"/>
</dbReference>
<dbReference type="FunFam" id="3.90.700.10:FF:000003">
    <property type="entry name" value="Fumarate reductase flavoprotein subunit"/>
    <property type="match status" value="1"/>
</dbReference>
<dbReference type="GO" id="GO:0022900">
    <property type="term" value="P:electron transport chain"/>
    <property type="evidence" value="ECO:0007669"/>
    <property type="project" value="InterPro"/>
</dbReference>
<dbReference type="SUPFAM" id="SSF51905">
    <property type="entry name" value="FAD/NAD(P)-binding domain"/>
    <property type="match status" value="1"/>
</dbReference>
<evidence type="ECO:0000256" key="12">
    <source>
        <dbReference type="ARBA" id="ARBA00023002"/>
    </source>
</evidence>
<evidence type="ECO:0000259" key="18">
    <source>
        <dbReference type="Pfam" id="PF00890"/>
    </source>
</evidence>
<comment type="cofactor">
    <cofactor evidence="1 17">
        <name>FAD</name>
        <dbReference type="ChEBI" id="CHEBI:57692"/>
    </cofactor>
</comment>
<feature type="binding site" evidence="17">
    <location>
        <position position="263"/>
    </location>
    <ligand>
        <name>substrate</name>
    </ligand>
</feature>
<evidence type="ECO:0000256" key="16">
    <source>
        <dbReference type="PIRSR" id="PIRSR000171-1"/>
    </source>
</evidence>
<keyword evidence="6" id="KW-0813">Transport</keyword>
<gene>
    <name evidence="20" type="ordered locus">Cmaq_1869</name>
</gene>
<dbReference type="Gene3D" id="1.20.58.100">
    <property type="entry name" value="Fumarate reductase/succinate dehydrogenase flavoprotein-like, C-terminal domain"/>
    <property type="match status" value="1"/>
</dbReference>
<evidence type="ECO:0000256" key="17">
    <source>
        <dbReference type="PIRSR" id="PIRSR630664-51"/>
    </source>
</evidence>
<dbReference type="InterPro" id="IPR003952">
    <property type="entry name" value="FRD_SDH_FAD_BS"/>
</dbReference>
<feature type="binding site" evidence="17">
    <location>
        <position position="396"/>
    </location>
    <ligand>
        <name>FAD</name>
        <dbReference type="ChEBI" id="CHEBI:57692"/>
    </ligand>
</feature>
<dbReference type="EMBL" id="CP000852">
    <property type="protein sequence ID" value="ABW02686.1"/>
    <property type="molecule type" value="Genomic_DNA"/>
</dbReference>
<dbReference type="SUPFAM" id="SSF46977">
    <property type="entry name" value="Succinate dehydrogenase/fumarate reductase flavoprotein C-terminal domain"/>
    <property type="match status" value="1"/>
</dbReference>
<evidence type="ECO:0000256" key="15">
    <source>
        <dbReference type="ARBA" id="ARBA00034412"/>
    </source>
</evidence>
<name>A8MBF3_CALMQ</name>
<dbReference type="Proteomes" id="UP000001137">
    <property type="component" value="Chromosome"/>
</dbReference>
<keyword evidence="9" id="KW-0547">Nucleotide-binding</keyword>
<dbReference type="KEGG" id="cma:Cmaq_1869"/>
<dbReference type="InterPro" id="IPR037099">
    <property type="entry name" value="Fum_R/Succ_DH_flav-like_C_sf"/>
</dbReference>
<dbReference type="FunFam" id="1.20.58.100:FF:000001">
    <property type="entry name" value="Succinate dehydrogenase flavoprotein subunit (SdhA)"/>
    <property type="match status" value="1"/>
</dbReference>
<feature type="binding site" evidence="17">
    <location>
        <position position="365"/>
    </location>
    <ligand>
        <name>substrate</name>
    </ligand>
</feature>
<feature type="domain" description="Fumarate reductase/succinate dehydrogenase flavoprotein-like C-terminal" evidence="19">
    <location>
        <begin position="473"/>
        <end position="598"/>
    </location>
</feature>
<feature type="binding site" evidence="17">
    <location>
        <position position="407"/>
    </location>
    <ligand>
        <name>substrate</name>
    </ligand>
</feature>
<feature type="binding site" evidence="17">
    <location>
        <begin position="412"/>
        <end position="413"/>
    </location>
    <ligand>
        <name>FAD</name>
        <dbReference type="ChEBI" id="CHEBI:57692"/>
    </ligand>
</feature>
<evidence type="ECO:0000256" key="9">
    <source>
        <dbReference type="ARBA" id="ARBA00022741"/>
    </source>
</evidence>
<dbReference type="GO" id="GO:0008177">
    <property type="term" value="F:succinate dehydrogenase (quinone) activity"/>
    <property type="evidence" value="ECO:0007669"/>
    <property type="project" value="UniProtKB-EC"/>
</dbReference>
<evidence type="ECO:0000313" key="20">
    <source>
        <dbReference type="EMBL" id="ABW02686.1"/>
    </source>
</evidence>
<dbReference type="GO" id="GO:0005886">
    <property type="term" value="C:plasma membrane"/>
    <property type="evidence" value="ECO:0007669"/>
    <property type="project" value="UniProtKB-SubCell"/>
</dbReference>
<evidence type="ECO:0000313" key="21">
    <source>
        <dbReference type="Proteomes" id="UP000001137"/>
    </source>
</evidence>
<evidence type="ECO:0000256" key="5">
    <source>
        <dbReference type="ARBA" id="ARBA00014044"/>
    </source>
</evidence>
<keyword evidence="11" id="KW-0249">Electron transport</keyword>
<keyword evidence="7" id="KW-1003">Cell membrane</keyword>
<feature type="binding site" evidence="17">
    <location>
        <position position="251"/>
    </location>
    <ligand>
        <name>substrate</name>
    </ligand>
</feature>
<dbReference type="InterPro" id="IPR027477">
    <property type="entry name" value="Succ_DH/fumarate_Rdtase_cat_sf"/>
</dbReference>
<evidence type="ECO:0000256" key="10">
    <source>
        <dbReference type="ARBA" id="ARBA00022827"/>
    </source>
</evidence>
<dbReference type="Pfam" id="PF00890">
    <property type="entry name" value="FAD_binding_2"/>
    <property type="match status" value="1"/>
</dbReference>
<dbReference type="PRINTS" id="PR00368">
    <property type="entry name" value="FADPNR"/>
</dbReference>
<keyword evidence="12 20" id="KW-0560">Oxidoreductase</keyword>
<feature type="active site" description="Proton acceptor" evidence="16">
    <location>
        <position position="295"/>
    </location>
</feature>